<sequence length="778" mass="86089">MALPPKDKPPLNGRFNRQPDRRPGQPRGGSFSPNKSGSNPLIKALLIISMVFAVVVTLLLGYAFLVAKPNLPKISALIDYNPKTPLRIYTADKVLIGEFGEERRKVIPLNEIPMSMRNAVLAIEDDRFYSHGGVDYVGILRATLTNLRGNLSQGASTITMQVARNFFLSNEKTFSRKIYEVLLAWEIESQLSKDKILEIYMNQIFLGQRAYGFSSAAQIYFGKDLKDITIAESAMLAGLPKAPSAYNPVSNFRRAKIRQEYILQRMRDLSYITPEQYQIAMAEELHIRGLGNEFSTRADFPAEMVRQLLITQYGEAIYSQGIDVYTTILKADQDAAYKAVRRGIFEYDLRHAYRGPEGFIDLPEDTVKRQRAIDEALLAYPQLDDLQSGVVLDIKPKEMQVMIATGDTITIKGESMKLAAAALTDSTQPKKRLRPGAIVRLLSDGGVWKLAQLPQVEAAFVSMNTETGAILSLVGGFDFRRNKFNHVTQAQRQPGSSFKPFIYAAAIEKGFSPSTMVNDAPLSIGGLETGSQAWEPKNYDGKYEGLMRLRTALAKSKNLVSVRLIRSIGPSYAQDYIQRFGFEAEKHPPYLTMALGAGSVTPLQMASAYSVFANGGYRVDPYLINKMTDSKGTVLFEAKPTHAREDAPRVLDARTSFVLDSMLQEVTKTGTAASARAKLGRNDIAGKTGTTNESHDAWFAGYNPKVVAIAWIGFDKPASLGDRETGGGLALPMWISYMSTALRDEPQQSREVPAGVTQVDGDWFIPEFSNNGGVRELQ</sequence>
<evidence type="ECO:0000259" key="29">
    <source>
        <dbReference type="Pfam" id="PF00905"/>
    </source>
</evidence>
<dbReference type="InterPro" id="IPR012338">
    <property type="entry name" value="Beta-lactam/transpept-like"/>
</dbReference>
<dbReference type="RefSeq" id="WP_046329400.1">
    <property type="nucleotide sequence ID" value="NZ_CP007501.1"/>
</dbReference>
<keyword evidence="22" id="KW-0961">Cell wall biogenesis/degradation</keyword>
<dbReference type="Proteomes" id="UP000061135">
    <property type="component" value="Chromosome"/>
</dbReference>
<accession>A0A0E3V0A2</accession>
<feature type="domain" description="Penicillin-binding protein transpeptidase" evidence="29">
    <location>
        <begin position="459"/>
        <end position="705"/>
    </location>
</feature>
<comment type="pathway">
    <text evidence="26">Glycan biosynthesis.</text>
</comment>
<evidence type="ECO:0000256" key="13">
    <source>
        <dbReference type="ARBA" id="ARBA00022692"/>
    </source>
</evidence>
<evidence type="ECO:0000256" key="7">
    <source>
        <dbReference type="ARBA" id="ARBA00022475"/>
    </source>
</evidence>
<evidence type="ECO:0000256" key="1">
    <source>
        <dbReference type="ARBA" id="ARBA00004249"/>
    </source>
</evidence>
<dbReference type="UniPathway" id="UPA00219"/>
<dbReference type="AlphaFoldDB" id="A0A0E3V0A2"/>
<dbReference type="Pfam" id="PF00912">
    <property type="entry name" value="Transgly"/>
    <property type="match status" value="1"/>
</dbReference>
<keyword evidence="7" id="KW-1003">Cell membrane</keyword>
<dbReference type="NCBIfam" id="TIGR02074">
    <property type="entry name" value="PBP_1a_fam"/>
    <property type="match status" value="1"/>
</dbReference>
<keyword evidence="33" id="KW-1185">Reference proteome</keyword>
<evidence type="ECO:0000313" key="33">
    <source>
        <dbReference type="Proteomes" id="UP000061135"/>
    </source>
</evidence>
<dbReference type="EMBL" id="CP007501">
    <property type="protein sequence ID" value="AKD24423.1"/>
    <property type="molecule type" value="Genomic_DNA"/>
</dbReference>
<evidence type="ECO:0000256" key="8">
    <source>
        <dbReference type="ARBA" id="ARBA00022519"/>
    </source>
</evidence>
<dbReference type="FunFam" id="1.10.3810.10:FF:000003">
    <property type="entry name" value="Penicillin-binding protein 1a"/>
    <property type="match status" value="1"/>
</dbReference>
<evidence type="ECO:0000256" key="20">
    <source>
        <dbReference type="ARBA" id="ARBA00023251"/>
    </source>
</evidence>
<dbReference type="GO" id="GO:0005886">
    <property type="term" value="C:plasma membrane"/>
    <property type="evidence" value="ECO:0007669"/>
    <property type="project" value="UniProtKB-SubCell"/>
</dbReference>
<keyword evidence="8" id="KW-0997">Cell inner membrane</keyword>
<dbReference type="HOGENOM" id="CLU_006354_2_4_4"/>
<proteinExistence type="inferred from homology"/>
<feature type="region of interest" description="Disordered" evidence="27">
    <location>
        <begin position="1"/>
        <end position="35"/>
    </location>
</feature>
<evidence type="ECO:0000256" key="28">
    <source>
        <dbReference type="SAM" id="Phobius"/>
    </source>
</evidence>
<comment type="catalytic activity">
    <reaction evidence="25">
        <text>[GlcNAc-(1-&gt;4)-Mur2Ac(oyl-L-Ala-gamma-D-Glu-L-Lys-D-Ala-D-Ala)](n)-di-trans,octa-cis-undecaprenyl diphosphate + beta-D-GlcNAc-(1-&gt;4)-Mur2Ac(oyl-L-Ala-gamma-D-Glu-L-Lys-D-Ala-D-Ala)-di-trans,octa-cis-undecaprenyl diphosphate = [GlcNAc-(1-&gt;4)-Mur2Ac(oyl-L-Ala-gamma-D-Glu-L-Lys-D-Ala-D-Ala)](n+1)-di-trans,octa-cis-undecaprenyl diphosphate + di-trans,octa-cis-undecaprenyl diphosphate + H(+)</text>
        <dbReference type="Rhea" id="RHEA:23708"/>
        <dbReference type="Rhea" id="RHEA-COMP:9602"/>
        <dbReference type="Rhea" id="RHEA-COMP:9603"/>
        <dbReference type="ChEBI" id="CHEBI:15378"/>
        <dbReference type="ChEBI" id="CHEBI:58405"/>
        <dbReference type="ChEBI" id="CHEBI:60033"/>
        <dbReference type="ChEBI" id="CHEBI:78435"/>
        <dbReference type="EC" id="2.4.99.28"/>
    </reaction>
</comment>
<dbReference type="PANTHER" id="PTHR32282">
    <property type="entry name" value="BINDING PROTEIN TRANSPEPTIDASE, PUTATIVE-RELATED"/>
    <property type="match status" value="1"/>
</dbReference>
<dbReference type="Pfam" id="PF17092">
    <property type="entry name" value="PCB_OB"/>
    <property type="match status" value="1"/>
</dbReference>
<comment type="catalytic activity">
    <reaction evidence="23">
        <text>Preferential cleavage: (Ac)2-L-Lys-D-Ala-|-D-Ala. Also transpeptidation of peptidyl-alanyl moieties that are N-acyl substituents of D-alanine.</text>
        <dbReference type="EC" id="3.4.16.4"/>
    </reaction>
</comment>
<dbReference type="Pfam" id="PF00905">
    <property type="entry name" value="Transpeptidase"/>
    <property type="match status" value="1"/>
</dbReference>
<dbReference type="GO" id="GO:0008658">
    <property type="term" value="F:penicillin binding"/>
    <property type="evidence" value="ECO:0007669"/>
    <property type="project" value="InterPro"/>
</dbReference>
<organism evidence="32 33">
    <name type="scientific">Polynucleobacter duraquae</name>
    <dbReference type="NCBI Taxonomy" id="1835254"/>
    <lineage>
        <taxon>Bacteria</taxon>
        <taxon>Pseudomonadati</taxon>
        <taxon>Pseudomonadota</taxon>
        <taxon>Betaproteobacteria</taxon>
        <taxon>Burkholderiales</taxon>
        <taxon>Burkholderiaceae</taxon>
        <taxon>Polynucleobacter</taxon>
    </lineage>
</organism>
<keyword evidence="14" id="KW-0378">Hydrolase</keyword>
<evidence type="ECO:0000256" key="6">
    <source>
        <dbReference type="ARBA" id="ARBA00018638"/>
    </source>
</evidence>
<keyword evidence="11" id="KW-0328">Glycosyltransferase</keyword>
<evidence type="ECO:0000256" key="11">
    <source>
        <dbReference type="ARBA" id="ARBA00022676"/>
    </source>
</evidence>
<dbReference type="OrthoDB" id="9766909at2"/>
<dbReference type="GO" id="GO:0030288">
    <property type="term" value="C:outer membrane-bounded periplasmic space"/>
    <property type="evidence" value="ECO:0007669"/>
    <property type="project" value="TreeGrafter"/>
</dbReference>
<evidence type="ECO:0000256" key="22">
    <source>
        <dbReference type="ARBA" id="ARBA00023316"/>
    </source>
</evidence>
<evidence type="ECO:0000256" key="24">
    <source>
        <dbReference type="ARBA" id="ARBA00044770"/>
    </source>
</evidence>
<evidence type="ECO:0000256" key="2">
    <source>
        <dbReference type="ARBA" id="ARBA00004752"/>
    </source>
</evidence>
<evidence type="ECO:0000256" key="21">
    <source>
        <dbReference type="ARBA" id="ARBA00023268"/>
    </source>
</evidence>
<evidence type="ECO:0000256" key="19">
    <source>
        <dbReference type="ARBA" id="ARBA00023136"/>
    </source>
</evidence>
<keyword evidence="10" id="KW-0645">Protease</keyword>
<keyword evidence="15" id="KW-0133">Cell shape</keyword>
<dbReference type="GO" id="GO:0008955">
    <property type="term" value="F:peptidoglycan glycosyltransferase activity"/>
    <property type="evidence" value="ECO:0007669"/>
    <property type="project" value="UniProtKB-EC"/>
</dbReference>
<evidence type="ECO:0000256" key="15">
    <source>
        <dbReference type="ARBA" id="ARBA00022960"/>
    </source>
</evidence>
<dbReference type="GO" id="GO:0071555">
    <property type="term" value="P:cell wall organization"/>
    <property type="evidence" value="ECO:0007669"/>
    <property type="project" value="UniProtKB-KW"/>
</dbReference>
<dbReference type="InterPro" id="IPR001264">
    <property type="entry name" value="Glyco_trans_51"/>
</dbReference>
<feature type="domain" description="Penicillin-binding protein OB-like" evidence="31">
    <location>
        <begin position="353"/>
        <end position="456"/>
    </location>
</feature>
<dbReference type="Gene3D" id="1.10.3810.10">
    <property type="entry name" value="Biosynthetic peptidoglycan transglycosylase-like"/>
    <property type="match status" value="1"/>
</dbReference>
<dbReference type="SUPFAM" id="SSF56601">
    <property type="entry name" value="beta-lactamase/transpeptidase-like"/>
    <property type="match status" value="1"/>
</dbReference>
<dbReference type="GO" id="GO:0009252">
    <property type="term" value="P:peptidoglycan biosynthetic process"/>
    <property type="evidence" value="ECO:0007669"/>
    <property type="project" value="UniProtKB-UniPathway"/>
</dbReference>
<dbReference type="PANTHER" id="PTHR32282:SF27">
    <property type="entry name" value="PENICILLIN-BINDING PROTEIN 1A"/>
    <property type="match status" value="1"/>
</dbReference>
<keyword evidence="21" id="KW-0511">Multifunctional enzyme</keyword>
<feature type="domain" description="Glycosyl transferase family 51" evidence="30">
    <location>
        <begin position="95"/>
        <end position="266"/>
    </location>
</feature>
<keyword evidence="12" id="KW-0808">Transferase</keyword>
<dbReference type="GO" id="GO:0006508">
    <property type="term" value="P:proteolysis"/>
    <property type="evidence" value="ECO:0007669"/>
    <property type="project" value="UniProtKB-KW"/>
</dbReference>
<dbReference type="InterPro" id="IPR036950">
    <property type="entry name" value="PBP_transglycosylase"/>
</dbReference>
<evidence type="ECO:0000256" key="18">
    <source>
        <dbReference type="ARBA" id="ARBA00022989"/>
    </source>
</evidence>
<comment type="subcellular location">
    <subcellularLocation>
        <location evidence="1">Cell inner membrane</location>
        <topology evidence="1">Single-pass type II membrane protein</topology>
    </subcellularLocation>
</comment>
<evidence type="ECO:0000256" key="12">
    <source>
        <dbReference type="ARBA" id="ARBA00022679"/>
    </source>
</evidence>
<keyword evidence="19 28" id="KW-0472">Membrane</keyword>
<keyword evidence="9" id="KW-0121">Carboxypeptidase</keyword>
<evidence type="ECO:0000256" key="16">
    <source>
        <dbReference type="ARBA" id="ARBA00022968"/>
    </source>
</evidence>
<evidence type="ECO:0000256" key="14">
    <source>
        <dbReference type="ARBA" id="ARBA00022801"/>
    </source>
</evidence>
<evidence type="ECO:0000256" key="9">
    <source>
        <dbReference type="ARBA" id="ARBA00022645"/>
    </source>
</evidence>
<dbReference type="EC" id="2.4.99.28" evidence="24"/>
<reference evidence="32 33" key="1">
    <citation type="submission" date="2014-03" db="EMBL/GenBank/DDBJ databases">
        <title>Genome of Polynucleobacter strain MWH-MoK4.</title>
        <authorList>
            <person name="Hahn M.W."/>
        </authorList>
    </citation>
    <scope>NUCLEOTIDE SEQUENCE [LARGE SCALE GENOMIC DNA]</scope>
    <source>
        <strain evidence="32 33">MWH-MoK4</strain>
    </source>
</reference>
<gene>
    <name evidence="32" type="ORF">CL55_00000900</name>
</gene>
<evidence type="ECO:0000256" key="4">
    <source>
        <dbReference type="ARBA" id="ARBA00007739"/>
    </source>
</evidence>
<dbReference type="InterPro" id="IPR031376">
    <property type="entry name" value="PCB_OB"/>
</dbReference>
<evidence type="ECO:0000256" key="5">
    <source>
        <dbReference type="ARBA" id="ARBA00012448"/>
    </source>
</evidence>
<dbReference type="EC" id="3.4.16.4" evidence="5"/>
<evidence type="ECO:0000256" key="25">
    <source>
        <dbReference type="ARBA" id="ARBA00049902"/>
    </source>
</evidence>
<dbReference type="GO" id="GO:0008360">
    <property type="term" value="P:regulation of cell shape"/>
    <property type="evidence" value="ECO:0007669"/>
    <property type="project" value="UniProtKB-KW"/>
</dbReference>
<keyword evidence="17" id="KW-0573">Peptidoglycan synthesis</keyword>
<name>A0A0E3V0A2_9BURK</name>
<evidence type="ECO:0000313" key="32">
    <source>
        <dbReference type="EMBL" id="AKD24423.1"/>
    </source>
</evidence>
<dbReference type="InterPro" id="IPR023346">
    <property type="entry name" value="Lysozyme-like_dom_sf"/>
</dbReference>
<evidence type="ECO:0000256" key="3">
    <source>
        <dbReference type="ARBA" id="ARBA00007090"/>
    </source>
</evidence>
<evidence type="ECO:0000256" key="26">
    <source>
        <dbReference type="ARBA" id="ARBA00060592"/>
    </source>
</evidence>
<evidence type="ECO:0000256" key="17">
    <source>
        <dbReference type="ARBA" id="ARBA00022984"/>
    </source>
</evidence>
<evidence type="ECO:0000256" key="27">
    <source>
        <dbReference type="SAM" id="MobiDB-lite"/>
    </source>
</evidence>
<dbReference type="InterPro" id="IPR050396">
    <property type="entry name" value="Glycosyltr_51/Transpeptidase"/>
</dbReference>
<comment type="similarity">
    <text evidence="3">In the C-terminal section; belongs to the transpeptidase family.</text>
</comment>
<comment type="pathway">
    <text evidence="2">Cell wall biogenesis; peptidoglycan biosynthesis.</text>
</comment>
<dbReference type="KEGG" id="pdq:CL55_00000900"/>
<feature type="transmembrane region" description="Helical" evidence="28">
    <location>
        <begin position="44"/>
        <end position="65"/>
    </location>
</feature>
<protein>
    <recommendedName>
        <fullName evidence="6">Penicillin-binding protein 1A</fullName>
        <ecNumber evidence="24">2.4.99.28</ecNumber>
        <ecNumber evidence="5">3.4.16.4</ecNumber>
    </recommendedName>
</protein>
<dbReference type="GO" id="GO:0046677">
    <property type="term" value="P:response to antibiotic"/>
    <property type="evidence" value="ECO:0007669"/>
    <property type="project" value="UniProtKB-KW"/>
</dbReference>
<evidence type="ECO:0000259" key="30">
    <source>
        <dbReference type="Pfam" id="PF00912"/>
    </source>
</evidence>
<keyword evidence="20" id="KW-0046">Antibiotic resistance</keyword>
<keyword evidence="16" id="KW-0735">Signal-anchor</keyword>
<dbReference type="PATRIC" id="fig|576611.7.peg.90"/>
<dbReference type="STRING" id="1835254.CL55_00000900"/>
<dbReference type="GO" id="GO:0009002">
    <property type="term" value="F:serine-type D-Ala-D-Ala carboxypeptidase activity"/>
    <property type="evidence" value="ECO:0007669"/>
    <property type="project" value="UniProtKB-EC"/>
</dbReference>
<keyword evidence="13 28" id="KW-0812">Transmembrane</keyword>
<evidence type="ECO:0000256" key="10">
    <source>
        <dbReference type="ARBA" id="ARBA00022670"/>
    </source>
</evidence>
<dbReference type="Gene3D" id="3.40.710.10">
    <property type="entry name" value="DD-peptidase/beta-lactamase superfamily"/>
    <property type="match status" value="2"/>
</dbReference>
<dbReference type="SUPFAM" id="SSF53955">
    <property type="entry name" value="Lysozyme-like"/>
    <property type="match status" value="1"/>
</dbReference>
<comment type="similarity">
    <text evidence="4">In the N-terminal section; belongs to the glycosyltransferase 51 family.</text>
</comment>
<keyword evidence="18 28" id="KW-1133">Transmembrane helix</keyword>
<evidence type="ECO:0000259" key="31">
    <source>
        <dbReference type="Pfam" id="PF17092"/>
    </source>
</evidence>
<evidence type="ECO:0000256" key="23">
    <source>
        <dbReference type="ARBA" id="ARBA00034000"/>
    </source>
</evidence>
<dbReference type="InterPro" id="IPR001460">
    <property type="entry name" value="PCN-bd_Tpept"/>
</dbReference>